<organism evidence="9 10">
    <name type="scientific">Haloarcula sebkhae</name>
    <dbReference type="NCBI Taxonomy" id="932660"/>
    <lineage>
        <taxon>Archaea</taxon>
        <taxon>Methanobacteriati</taxon>
        <taxon>Methanobacteriota</taxon>
        <taxon>Stenosarchaea group</taxon>
        <taxon>Halobacteria</taxon>
        <taxon>Halobacteriales</taxon>
        <taxon>Haloarculaceae</taxon>
        <taxon>Haloarcula</taxon>
    </lineage>
</organism>
<comment type="function">
    <text evidence="8">Fluoride-specific ion channel. Important for reducing fluoride concentration in the cell, thus reducing its toxicity.</text>
</comment>
<comment type="caution">
    <text evidence="8">Lacks conserved residue(s) required for the propagation of feature annotation.</text>
</comment>
<keyword evidence="2 8" id="KW-1003">Cell membrane</keyword>
<keyword evidence="4 8" id="KW-1133">Transmembrane helix</keyword>
<proteinExistence type="inferred from homology"/>
<keyword evidence="8" id="KW-0406">Ion transport</keyword>
<dbReference type="OrthoDB" id="253428at2157"/>
<dbReference type="Pfam" id="PF02537">
    <property type="entry name" value="CRCB"/>
    <property type="match status" value="1"/>
</dbReference>
<evidence type="ECO:0000256" key="8">
    <source>
        <dbReference type="HAMAP-Rule" id="MF_00454"/>
    </source>
</evidence>
<comment type="similarity">
    <text evidence="6 8">Belongs to the fluoride channel Fluc/FEX (TC 1.A.43) family.</text>
</comment>
<dbReference type="InterPro" id="IPR003691">
    <property type="entry name" value="FluC"/>
</dbReference>
<dbReference type="GO" id="GO:0005886">
    <property type="term" value="C:plasma membrane"/>
    <property type="evidence" value="ECO:0007669"/>
    <property type="project" value="UniProtKB-SubCell"/>
</dbReference>
<evidence type="ECO:0000313" key="9">
    <source>
        <dbReference type="EMBL" id="GGK84157.1"/>
    </source>
</evidence>
<comment type="catalytic activity">
    <reaction evidence="7">
        <text>fluoride(in) = fluoride(out)</text>
        <dbReference type="Rhea" id="RHEA:76159"/>
        <dbReference type="ChEBI" id="CHEBI:17051"/>
    </reaction>
    <physiologicalReaction direction="left-to-right" evidence="7">
        <dbReference type="Rhea" id="RHEA:76160"/>
    </physiologicalReaction>
</comment>
<reference evidence="9" key="2">
    <citation type="submission" date="2020-09" db="EMBL/GenBank/DDBJ databases">
        <authorList>
            <person name="Sun Q."/>
            <person name="Ohkuma M."/>
        </authorList>
    </citation>
    <scope>NUCLEOTIDE SEQUENCE</scope>
    <source>
        <strain evidence="9">JCM 19018</strain>
    </source>
</reference>
<reference evidence="9" key="1">
    <citation type="journal article" date="2014" name="Int. J. Syst. Evol. Microbiol.">
        <title>Complete genome sequence of Corynebacterium casei LMG S-19264T (=DSM 44701T), isolated from a smear-ripened cheese.</title>
        <authorList>
            <consortium name="US DOE Joint Genome Institute (JGI-PGF)"/>
            <person name="Walter F."/>
            <person name="Albersmeier A."/>
            <person name="Kalinowski J."/>
            <person name="Ruckert C."/>
        </authorList>
    </citation>
    <scope>NUCLEOTIDE SEQUENCE</scope>
    <source>
        <strain evidence="9">JCM 19018</strain>
    </source>
</reference>
<keyword evidence="8" id="KW-0813">Transport</keyword>
<feature type="transmembrane region" description="Helical" evidence="8">
    <location>
        <begin position="69"/>
        <end position="90"/>
    </location>
</feature>
<keyword evidence="3 8" id="KW-0812">Transmembrane</keyword>
<accession>A0A830F7R8</accession>
<feature type="transmembrane region" description="Helical" evidence="8">
    <location>
        <begin position="96"/>
        <end position="116"/>
    </location>
</feature>
<evidence type="ECO:0000256" key="7">
    <source>
        <dbReference type="ARBA" id="ARBA00035585"/>
    </source>
</evidence>
<evidence type="ECO:0000256" key="4">
    <source>
        <dbReference type="ARBA" id="ARBA00022989"/>
    </source>
</evidence>
<dbReference type="AlphaFoldDB" id="A0A830F7R8"/>
<dbReference type="HAMAP" id="MF_00454">
    <property type="entry name" value="FluC"/>
    <property type="match status" value="1"/>
</dbReference>
<protein>
    <recommendedName>
        <fullName evidence="8">Fluoride-specific ion channel FluC</fullName>
    </recommendedName>
</protein>
<evidence type="ECO:0000256" key="6">
    <source>
        <dbReference type="ARBA" id="ARBA00035120"/>
    </source>
</evidence>
<comment type="caution">
    <text evidence="9">The sequence shown here is derived from an EMBL/GenBank/DDBJ whole genome shotgun (WGS) entry which is preliminary data.</text>
</comment>
<keyword evidence="5 8" id="KW-0472">Membrane</keyword>
<evidence type="ECO:0000256" key="2">
    <source>
        <dbReference type="ARBA" id="ARBA00022475"/>
    </source>
</evidence>
<evidence type="ECO:0000256" key="5">
    <source>
        <dbReference type="ARBA" id="ARBA00023136"/>
    </source>
</evidence>
<dbReference type="Proteomes" id="UP000614221">
    <property type="component" value="Unassembled WGS sequence"/>
</dbReference>
<comment type="subcellular location">
    <subcellularLocation>
        <location evidence="1 8">Cell membrane</location>
        <topology evidence="1 8">Multi-pass membrane protein</topology>
    </subcellularLocation>
</comment>
<dbReference type="GO" id="GO:0062054">
    <property type="term" value="F:fluoride channel activity"/>
    <property type="evidence" value="ECO:0007669"/>
    <property type="project" value="UniProtKB-UniRule"/>
</dbReference>
<name>A0A830F7R8_9EURY</name>
<feature type="transmembrane region" description="Helical" evidence="8">
    <location>
        <begin position="12"/>
        <end position="30"/>
    </location>
</feature>
<sequence>MARTHPIEHVEALVVVGIGGFAGSNLRYLVDLTVPNSLAATLTVNVIGSFALGFLIYEELFSGTISGSSRTLMATGFIASFTTYSTFIIGTLTTSPVLAVGYAATSYVLGFGAVLLGREATHWIIDVTPPVPEVGD</sequence>
<keyword evidence="8" id="KW-0407">Ion channel</keyword>
<evidence type="ECO:0000256" key="3">
    <source>
        <dbReference type="ARBA" id="ARBA00022692"/>
    </source>
</evidence>
<evidence type="ECO:0000256" key="1">
    <source>
        <dbReference type="ARBA" id="ARBA00004651"/>
    </source>
</evidence>
<dbReference type="GO" id="GO:0140114">
    <property type="term" value="P:cellular detoxification of fluoride"/>
    <property type="evidence" value="ECO:0007669"/>
    <property type="project" value="UniProtKB-UniRule"/>
</dbReference>
<evidence type="ECO:0000313" key="10">
    <source>
        <dbReference type="Proteomes" id="UP000614221"/>
    </source>
</evidence>
<gene>
    <name evidence="8" type="primary">fluC</name>
    <name evidence="8" type="synonym">crcB</name>
    <name evidence="9" type="ORF">GCM10009067_40450</name>
</gene>
<dbReference type="EMBL" id="BMPD01000011">
    <property type="protein sequence ID" value="GGK84157.1"/>
    <property type="molecule type" value="Genomic_DNA"/>
</dbReference>
<dbReference type="RefSeq" id="WP_188980781.1">
    <property type="nucleotide sequence ID" value="NZ_BMPD01000011.1"/>
</dbReference>
<feature type="transmembrane region" description="Helical" evidence="8">
    <location>
        <begin position="36"/>
        <end position="57"/>
    </location>
</feature>